<comment type="caution">
    <text evidence="13">The sequence shown here is derived from an EMBL/GenBank/DDBJ whole genome shotgun (WGS) entry which is preliminary data.</text>
</comment>
<protein>
    <recommendedName>
        <fullName evidence="9">Arginine--tRNA ligase</fullName>
        <ecNumber evidence="9">6.1.1.19</ecNumber>
    </recommendedName>
    <alternativeName>
        <fullName evidence="9">Arginyl-tRNA synthetase</fullName>
        <shortName evidence="9">ArgRS</shortName>
    </alternativeName>
</protein>
<dbReference type="GO" id="GO:0016874">
    <property type="term" value="F:ligase activity"/>
    <property type="evidence" value="ECO:0007669"/>
    <property type="project" value="UniProtKB-KW"/>
</dbReference>
<dbReference type="PANTHER" id="PTHR11956">
    <property type="entry name" value="ARGINYL-TRNA SYNTHETASE"/>
    <property type="match status" value="1"/>
</dbReference>
<dbReference type="PRINTS" id="PR01038">
    <property type="entry name" value="TRNASYNTHARG"/>
</dbReference>
<comment type="subcellular location">
    <subcellularLocation>
        <location evidence="9">Cytoplasm</location>
    </subcellularLocation>
</comment>
<proteinExistence type="inferred from homology"/>
<dbReference type="HAMAP" id="MF_00123">
    <property type="entry name" value="Arg_tRNA_synth"/>
    <property type="match status" value="1"/>
</dbReference>
<organism evidence="13 14">
    <name type="scientific">Ureaplasma ceti</name>
    <dbReference type="NCBI Taxonomy" id="3119530"/>
    <lineage>
        <taxon>Bacteria</taxon>
        <taxon>Bacillati</taxon>
        <taxon>Mycoplasmatota</taxon>
        <taxon>Mycoplasmoidales</taxon>
        <taxon>Mycoplasmoidaceae</taxon>
        <taxon>Ureaplasma</taxon>
    </lineage>
</organism>
<accession>A0ABP9U8Y2</accession>
<sequence length="555" mass="63309">MIIQKINKVIKQALLILSYPEVNFTVDKSKSVKFGDFNTNVAMLLTKTIVGKGKSPMDIAQEIYDNMDKRLFEKVEIVRPGFINFYVSPAVNEELFKQIEAEKDDFPVFEKRNERYNVEYVSANPTGYLHIGHARNAVFGDAIAALSRKVGIDVVTEYIVNDAGNQMNMLSSSVLVRYKELFGQDIALPDNSYHGEEIKLVAQDLKAEFGDKFVNTPINMETFVIEDQEANQEIRTFSRNYLLKQIQDDLAALGTHIEIYYSELEIHKNKLIPKTIEMLGDNVYEQDGATWLKTTKFGDDKDRVLIKSDGMPTYFMPDIAYHMIKLNREPKPTKLINIWGADHYSYITRMSIALRCLGYPEEALKVLCMQMVRLVKDGEEFKMSKRSGKSLTLWDLVDAVGKDAARWFLISVSSQTHIELDVDLATKKDNNNPIYYVEYAHARASSILEKGKEYFNSATDFKADLLTEEVEKDLLAQLNFYKSTLSNVANNFEPHKLANYIYNLAKTFHGYYGTTKLIDETNLALTTQRLTLVHAVKVVLHNALSILGIDAYTNM</sequence>
<evidence type="ECO:0000256" key="9">
    <source>
        <dbReference type="HAMAP-Rule" id="MF_00123"/>
    </source>
</evidence>
<dbReference type="InterPro" id="IPR009080">
    <property type="entry name" value="tRNAsynth_Ia_anticodon-bd"/>
</dbReference>
<evidence type="ECO:0000313" key="14">
    <source>
        <dbReference type="Proteomes" id="UP001449582"/>
    </source>
</evidence>
<comment type="similarity">
    <text evidence="1 9 10">Belongs to the class-I aminoacyl-tRNA synthetase family.</text>
</comment>
<dbReference type="Pfam" id="PF00750">
    <property type="entry name" value="tRNA-synt_1d"/>
    <property type="match status" value="1"/>
</dbReference>
<dbReference type="CDD" id="cd00671">
    <property type="entry name" value="ArgRS_core"/>
    <property type="match status" value="1"/>
</dbReference>
<keyword evidence="5 9" id="KW-0067">ATP-binding</keyword>
<dbReference type="InterPro" id="IPR035684">
    <property type="entry name" value="ArgRS_core"/>
</dbReference>
<evidence type="ECO:0000259" key="12">
    <source>
        <dbReference type="SMART" id="SM01016"/>
    </source>
</evidence>
<dbReference type="PROSITE" id="PS00178">
    <property type="entry name" value="AA_TRNA_LIGASE_I"/>
    <property type="match status" value="1"/>
</dbReference>
<keyword evidence="3 9" id="KW-0436">Ligase</keyword>
<keyword evidence="2 9" id="KW-0963">Cytoplasm</keyword>
<dbReference type="SUPFAM" id="SSF55190">
    <property type="entry name" value="Arginyl-tRNA synthetase (ArgRS), N-terminal 'additional' domain"/>
    <property type="match status" value="1"/>
</dbReference>
<dbReference type="Gene3D" id="3.30.1360.70">
    <property type="entry name" value="Arginyl tRNA synthetase N-terminal domain"/>
    <property type="match status" value="1"/>
</dbReference>
<dbReference type="InterPro" id="IPR014729">
    <property type="entry name" value="Rossmann-like_a/b/a_fold"/>
</dbReference>
<reference evidence="13" key="1">
    <citation type="submission" date="2024-02" db="EMBL/GenBank/DDBJ databases">
        <title>Draft genome sequence of new strains in genus Ureaplasma.</title>
        <authorList>
            <person name="Nakajima Y."/>
            <person name="Segawa T."/>
        </authorList>
    </citation>
    <scope>NUCLEOTIDE SEQUENCE [LARGE SCALE GENOMIC DNA]</scope>
    <source>
        <strain evidence="13">OM1</strain>
    </source>
</reference>
<dbReference type="RefSeq" id="WP_353289737.1">
    <property type="nucleotide sequence ID" value="NZ_BAABQM010000002.1"/>
</dbReference>
<evidence type="ECO:0000256" key="1">
    <source>
        <dbReference type="ARBA" id="ARBA00005594"/>
    </source>
</evidence>
<gene>
    <name evidence="9 13" type="primary">argS</name>
    <name evidence="13" type="ORF">UREOM_2820</name>
</gene>
<keyword evidence="14" id="KW-1185">Reference proteome</keyword>
<evidence type="ECO:0000256" key="8">
    <source>
        <dbReference type="ARBA" id="ARBA00049339"/>
    </source>
</evidence>
<evidence type="ECO:0000256" key="10">
    <source>
        <dbReference type="RuleBase" id="RU363038"/>
    </source>
</evidence>
<dbReference type="InterPro" id="IPR036695">
    <property type="entry name" value="Arg-tRNA-synth_N_sf"/>
</dbReference>
<feature type="short sequence motif" description="'HIGH' region" evidence="9">
    <location>
        <begin position="123"/>
        <end position="133"/>
    </location>
</feature>
<dbReference type="Gene3D" id="1.10.730.10">
    <property type="entry name" value="Isoleucyl-tRNA Synthetase, Domain 1"/>
    <property type="match status" value="1"/>
</dbReference>
<dbReference type="SUPFAM" id="SSF47323">
    <property type="entry name" value="Anticodon-binding domain of a subclass of class I aminoacyl-tRNA synthetases"/>
    <property type="match status" value="1"/>
</dbReference>
<dbReference type="EC" id="6.1.1.19" evidence="9"/>
<keyword evidence="6 9" id="KW-0648">Protein biosynthesis</keyword>
<dbReference type="Pfam" id="PF05746">
    <property type="entry name" value="DALR_1"/>
    <property type="match status" value="1"/>
</dbReference>
<dbReference type="Pfam" id="PF03485">
    <property type="entry name" value="Arg_tRNA_synt_N"/>
    <property type="match status" value="1"/>
</dbReference>
<dbReference type="EMBL" id="BAABQM010000002">
    <property type="protein sequence ID" value="GAA5414571.1"/>
    <property type="molecule type" value="Genomic_DNA"/>
</dbReference>
<dbReference type="NCBIfam" id="TIGR00456">
    <property type="entry name" value="argS"/>
    <property type="match status" value="1"/>
</dbReference>
<feature type="domain" description="DALR anticodon binding" evidence="11">
    <location>
        <begin position="437"/>
        <end position="555"/>
    </location>
</feature>
<evidence type="ECO:0000313" key="13">
    <source>
        <dbReference type="EMBL" id="GAA5414571.1"/>
    </source>
</evidence>
<evidence type="ECO:0000256" key="6">
    <source>
        <dbReference type="ARBA" id="ARBA00022917"/>
    </source>
</evidence>
<keyword evidence="7 9" id="KW-0030">Aminoacyl-tRNA synthetase</keyword>
<dbReference type="SMART" id="SM00836">
    <property type="entry name" value="DALR_1"/>
    <property type="match status" value="1"/>
</dbReference>
<comment type="subunit">
    <text evidence="9">Monomer.</text>
</comment>
<dbReference type="InterPro" id="IPR001412">
    <property type="entry name" value="aa-tRNA-synth_I_CS"/>
</dbReference>
<evidence type="ECO:0000259" key="11">
    <source>
        <dbReference type="SMART" id="SM00836"/>
    </source>
</evidence>
<dbReference type="SMART" id="SM01016">
    <property type="entry name" value="Arg_tRNA_synt_N"/>
    <property type="match status" value="1"/>
</dbReference>
<evidence type="ECO:0000256" key="7">
    <source>
        <dbReference type="ARBA" id="ARBA00023146"/>
    </source>
</evidence>
<dbReference type="SUPFAM" id="SSF52374">
    <property type="entry name" value="Nucleotidylyl transferase"/>
    <property type="match status" value="1"/>
</dbReference>
<dbReference type="InterPro" id="IPR008909">
    <property type="entry name" value="DALR_anticod-bd"/>
</dbReference>
<dbReference type="PANTHER" id="PTHR11956:SF5">
    <property type="entry name" value="ARGININE--TRNA LIGASE, CYTOPLASMIC"/>
    <property type="match status" value="1"/>
</dbReference>
<dbReference type="Proteomes" id="UP001449582">
    <property type="component" value="Unassembled WGS sequence"/>
</dbReference>
<dbReference type="Gene3D" id="3.40.50.620">
    <property type="entry name" value="HUPs"/>
    <property type="match status" value="1"/>
</dbReference>
<evidence type="ECO:0000256" key="2">
    <source>
        <dbReference type="ARBA" id="ARBA00022490"/>
    </source>
</evidence>
<comment type="catalytic activity">
    <reaction evidence="8 9">
        <text>tRNA(Arg) + L-arginine + ATP = L-arginyl-tRNA(Arg) + AMP + diphosphate</text>
        <dbReference type="Rhea" id="RHEA:20301"/>
        <dbReference type="Rhea" id="RHEA-COMP:9658"/>
        <dbReference type="Rhea" id="RHEA-COMP:9673"/>
        <dbReference type="ChEBI" id="CHEBI:30616"/>
        <dbReference type="ChEBI" id="CHEBI:32682"/>
        <dbReference type="ChEBI" id="CHEBI:33019"/>
        <dbReference type="ChEBI" id="CHEBI:78442"/>
        <dbReference type="ChEBI" id="CHEBI:78513"/>
        <dbReference type="ChEBI" id="CHEBI:456215"/>
        <dbReference type="EC" id="6.1.1.19"/>
    </reaction>
</comment>
<keyword evidence="4 9" id="KW-0547">Nucleotide-binding</keyword>
<dbReference type="InterPro" id="IPR001278">
    <property type="entry name" value="Arg-tRNA-ligase"/>
</dbReference>
<evidence type="ECO:0000256" key="3">
    <source>
        <dbReference type="ARBA" id="ARBA00022598"/>
    </source>
</evidence>
<dbReference type="InterPro" id="IPR005148">
    <property type="entry name" value="Arg-tRNA-synth_N"/>
</dbReference>
<name>A0ABP9U8Y2_9BACT</name>
<evidence type="ECO:0000256" key="4">
    <source>
        <dbReference type="ARBA" id="ARBA00022741"/>
    </source>
</evidence>
<evidence type="ECO:0000256" key="5">
    <source>
        <dbReference type="ARBA" id="ARBA00022840"/>
    </source>
</evidence>
<feature type="domain" description="Arginyl tRNA synthetase N-terminal" evidence="12">
    <location>
        <begin position="4"/>
        <end position="87"/>
    </location>
</feature>